<keyword evidence="2" id="KW-1185">Reference proteome</keyword>
<gene>
    <name evidence="1" type="ORF">PHMEG_00024345</name>
</gene>
<evidence type="ECO:0000313" key="2">
    <source>
        <dbReference type="Proteomes" id="UP000198211"/>
    </source>
</evidence>
<accession>A0A225VDX8</accession>
<organism evidence="1 2">
    <name type="scientific">Phytophthora megakarya</name>
    <dbReference type="NCBI Taxonomy" id="4795"/>
    <lineage>
        <taxon>Eukaryota</taxon>
        <taxon>Sar</taxon>
        <taxon>Stramenopiles</taxon>
        <taxon>Oomycota</taxon>
        <taxon>Peronosporomycetes</taxon>
        <taxon>Peronosporales</taxon>
        <taxon>Peronosporaceae</taxon>
        <taxon>Phytophthora</taxon>
    </lineage>
</organism>
<evidence type="ECO:0000313" key="1">
    <source>
        <dbReference type="EMBL" id="OWZ03856.1"/>
    </source>
</evidence>
<sequence length="278" mass="31422">MCVAWFGPTLWKLKALPGVCTREFDIRFGSKGLSIGHFARLAPAERAGGSNFDNLSATAEFFKATPAASIDDVVDSARVFFTYACEYCYDGLIELVEAILRCIEETLVRVTLDETELPSVVYWVNDVLEDFREAVESDKDVKHVLLRSSTEYRFLRDLMFVKLRRQVDAIQNTKHLAVLRGVEVKVPAVYQAHLPRESSTGHGRMLKTVLKRLPTQVDVDTGERRSQCMRFFSKAGCQEVDGGCPSDLGHFVPKQLHDIVKVEIKKRFGGLKIEYQQL</sequence>
<dbReference type="Proteomes" id="UP000198211">
    <property type="component" value="Unassembled WGS sequence"/>
</dbReference>
<dbReference type="AlphaFoldDB" id="A0A225VDX8"/>
<reference evidence="2" key="1">
    <citation type="submission" date="2017-03" db="EMBL/GenBank/DDBJ databases">
        <title>Phytopthora megakarya and P. palmivora, two closely related causual agents of cacao black pod achieved similar genome size and gene model numbers by different mechanisms.</title>
        <authorList>
            <person name="Ali S."/>
            <person name="Shao J."/>
            <person name="Larry D.J."/>
            <person name="Kronmiller B."/>
            <person name="Shen D."/>
            <person name="Strem M.D."/>
            <person name="Melnick R.L."/>
            <person name="Guiltinan M.J."/>
            <person name="Tyler B.M."/>
            <person name="Meinhardt L.W."/>
            <person name="Bailey B.A."/>
        </authorList>
    </citation>
    <scope>NUCLEOTIDE SEQUENCE [LARGE SCALE GENOMIC DNA]</scope>
    <source>
        <strain evidence="2">zdho120</strain>
    </source>
</reference>
<name>A0A225VDX8_9STRA</name>
<dbReference type="EMBL" id="NBNE01005285">
    <property type="protein sequence ID" value="OWZ03856.1"/>
    <property type="molecule type" value="Genomic_DNA"/>
</dbReference>
<protein>
    <submittedName>
        <fullName evidence="1">Uncharacterized protein</fullName>
    </submittedName>
</protein>
<comment type="caution">
    <text evidence="1">The sequence shown here is derived from an EMBL/GenBank/DDBJ whole genome shotgun (WGS) entry which is preliminary data.</text>
</comment>
<proteinExistence type="predicted"/>